<dbReference type="SUPFAM" id="SSF52540">
    <property type="entry name" value="P-loop containing nucleoside triphosphate hydrolases"/>
    <property type="match status" value="1"/>
</dbReference>
<protein>
    <submittedName>
        <fullName evidence="6">ABC transporter ATP-binding protein</fullName>
    </submittedName>
</protein>
<dbReference type="PANTHER" id="PTHR42798">
    <property type="entry name" value="LIPOPROTEIN-RELEASING SYSTEM ATP-BINDING PROTEIN LOLD"/>
    <property type="match status" value="1"/>
</dbReference>
<evidence type="ECO:0000256" key="4">
    <source>
        <dbReference type="ARBA" id="ARBA00038388"/>
    </source>
</evidence>
<dbReference type="GO" id="GO:0016887">
    <property type="term" value="F:ATP hydrolysis activity"/>
    <property type="evidence" value="ECO:0007669"/>
    <property type="project" value="InterPro"/>
</dbReference>
<dbReference type="PROSITE" id="PS00211">
    <property type="entry name" value="ABC_TRANSPORTER_1"/>
    <property type="match status" value="1"/>
</dbReference>
<reference evidence="6" key="1">
    <citation type="journal article" date="2021" name="bioRxiv">
        <title>Unraveling nitrogen, sulfur and carbon metabolic pathways and microbial community transcriptional responses to substrate deprivation and toxicity stresses in a bioreactor mimicking anoxic brackish coastal sediment conditions.</title>
        <authorList>
            <person name="Martins P.D."/>
            <person name="Echeveste M.J."/>
            <person name="Arshad A."/>
            <person name="Kurth J."/>
            <person name="Ouboter H."/>
            <person name="Jetten M.S.M."/>
            <person name="Welte C.U."/>
        </authorList>
    </citation>
    <scope>NUCLEOTIDE SEQUENCE</scope>
    <source>
        <strain evidence="6">MAG_39</strain>
    </source>
</reference>
<name>A0A953M0U1_9BACT</name>
<dbReference type="InterPro" id="IPR017871">
    <property type="entry name" value="ABC_transporter-like_CS"/>
</dbReference>
<dbReference type="InterPro" id="IPR003439">
    <property type="entry name" value="ABC_transporter-like_ATP-bd"/>
</dbReference>
<comment type="similarity">
    <text evidence="4">Belongs to the ABC transporter superfamily. Macrolide exporter (TC 3.A.1.122) family.</text>
</comment>
<organism evidence="6 7">
    <name type="scientific">Candidatus Nitrobium versatile</name>
    <dbReference type="NCBI Taxonomy" id="2884831"/>
    <lineage>
        <taxon>Bacteria</taxon>
        <taxon>Pseudomonadati</taxon>
        <taxon>Nitrospirota</taxon>
        <taxon>Nitrospiria</taxon>
        <taxon>Nitrospirales</taxon>
        <taxon>Nitrospiraceae</taxon>
        <taxon>Candidatus Nitrobium</taxon>
    </lineage>
</organism>
<accession>A0A953M0U1</accession>
<dbReference type="EMBL" id="JAIOIV010000004">
    <property type="protein sequence ID" value="MBZ0154638.1"/>
    <property type="molecule type" value="Genomic_DNA"/>
</dbReference>
<dbReference type="SMART" id="SM00382">
    <property type="entry name" value="AAA"/>
    <property type="match status" value="1"/>
</dbReference>
<feature type="domain" description="ABC transporter" evidence="5">
    <location>
        <begin position="6"/>
        <end position="227"/>
    </location>
</feature>
<evidence type="ECO:0000256" key="1">
    <source>
        <dbReference type="ARBA" id="ARBA00022448"/>
    </source>
</evidence>
<dbReference type="GO" id="GO:0005524">
    <property type="term" value="F:ATP binding"/>
    <property type="evidence" value="ECO:0007669"/>
    <property type="project" value="UniProtKB-KW"/>
</dbReference>
<dbReference type="Gene3D" id="3.40.50.300">
    <property type="entry name" value="P-loop containing nucleotide triphosphate hydrolases"/>
    <property type="match status" value="1"/>
</dbReference>
<dbReference type="InterPro" id="IPR027417">
    <property type="entry name" value="P-loop_NTPase"/>
</dbReference>
<gene>
    <name evidence="6" type="ORF">K8I29_00295</name>
</gene>
<evidence type="ECO:0000256" key="3">
    <source>
        <dbReference type="ARBA" id="ARBA00022840"/>
    </source>
</evidence>
<dbReference type="GO" id="GO:0098796">
    <property type="term" value="C:membrane protein complex"/>
    <property type="evidence" value="ECO:0007669"/>
    <property type="project" value="UniProtKB-ARBA"/>
</dbReference>
<keyword evidence="3 6" id="KW-0067">ATP-binding</keyword>
<keyword evidence="2" id="KW-0547">Nucleotide-binding</keyword>
<dbReference type="InterPro" id="IPR003593">
    <property type="entry name" value="AAA+_ATPase"/>
</dbReference>
<evidence type="ECO:0000313" key="7">
    <source>
        <dbReference type="Proteomes" id="UP000705867"/>
    </source>
</evidence>
<dbReference type="GO" id="GO:0022857">
    <property type="term" value="F:transmembrane transporter activity"/>
    <property type="evidence" value="ECO:0007669"/>
    <property type="project" value="UniProtKB-ARBA"/>
</dbReference>
<dbReference type="AlphaFoldDB" id="A0A953M0U1"/>
<proteinExistence type="inferred from homology"/>
<comment type="caution">
    <text evidence="6">The sequence shown here is derived from an EMBL/GenBank/DDBJ whole genome shotgun (WGS) entry which is preliminary data.</text>
</comment>
<dbReference type="PROSITE" id="PS50893">
    <property type="entry name" value="ABC_TRANSPORTER_2"/>
    <property type="match status" value="1"/>
</dbReference>
<evidence type="ECO:0000256" key="2">
    <source>
        <dbReference type="ARBA" id="ARBA00022741"/>
    </source>
</evidence>
<dbReference type="FunFam" id="3.40.50.300:FF:000032">
    <property type="entry name" value="Export ABC transporter ATP-binding protein"/>
    <property type="match status" value="1"/>
</dbReference>
<dbReference type="Proteomes" id="UP000705867">
    <property type="component" value="Unassembled WGS sequence"/>
</dbReference>
<dbReference type="Pfam" id="PF00005">
    <property type="entry name" value="ABC_tran"/>
    <property type="match status" value="1"/>
</dbReference>
<evidence type="ECO:0000259" key="5">
    <source>
        <dbReference type="PROSITE" id="PS50893"/>
    </source>
</evidence>
<dbReference type="PANTHER" id="PTHR42798:SF2">
    <property type="entry name" value="ABC TRANSPORTER ATP-BINDING PROTEIN MG467-RELATED"/>
    <property type="match status" value="1"/>
</dbReference>
<reference evidence="6" key="2">
    <citation type="submission" date="2021-08" db="EMBL/GenBank/DDBJ databases">
        <authorList>
            <person name="Dalcin Martins P."/>
        </authorList>
    </citation>
    <scope>NUCLEOTIDE SEQUENCE</scope>
    <source>
        <strain evidence="6">MAG_39</strain>
    </source>
</reference>
<keyword evidence="1" id="KW-0813">Transport</keyword>
<dbReference type="InterPro" id="IPR017911">
    <property type="entry name" value="MacB-like_ATP-bd"/>
</dbReference>
<evidence type="ECO:0000313" key="6">
    <source>
        <dbReference type="EMBL" id="MBZ0154638.1"/>
    </source>
</evidence>
<dbReference type="CDD" id="cd03255">
    <property type="entry name" value="ABC_MJ0796_LolCDE_FtsE"/>
    <property type="match status" value="1"/>
</dbReference>
<sequence>MKKTVLETIGLTKRFGNVTSLNSIDMQVDRGEWVSIMGPSGSGKTTLLNILSCLDTPTEGRYILDGVDTSTLTERQRVVVRREKIGLIFQQFHLVPYLTALENVMLAQYYHSMIDKSDAVEVLERVQLGHRIDHLPSQLSGGEQQRVCIARALINQPAIILADEPTGNLDEANEEIILNIFKELHNEGRSIILVTHNPELADFSDRVIRLHHGRIEREMHVRETSCT</sequence>